<dbReference type="EMBL" id="JAAPAO010000182">
    <property type="protein sequence ID" value="KAF4668886.1"/>
    <property type="molecule type" value="Genomic_DNA"/>
</dbReference>
<evidence type="ECO:0000259" key="3">
    <source>
        <dbReference type="PROSITE" id="PS50020"/>
    </source>
</evidence>
<dbReference type="PROSITE" id="PS50297">
    <property type="entry name" value="ANK_REP_REGION"/>
    <property type="match status" value="1"/>
</dbReference>
<feature type="non-terminal residue" evidence="4">
    <location>
        <position position="722"/>
    </location>
</feature>
<dbReference type="PROSITE" id="PS50020">
    <property type="entry name" value="WW_DOMAIN_2"/>
    <property type="match status" value="1"/>
</dbReference>
<feature type="compositionally biased region" description="Basic and acidic residues" evidence="2">
    <location>
        <begin position="167"/>
        <end position="179"/>
    </location>
</feature>
<protein>
    <recommendedName>
        <fullName evidence="3">WW domain-containing protein</fullName>
    </recommendedName>
</protein>
<dbReference type="InterPro" id="IPR001202">
    <property type="entry name" value="WW_dom"/>
</dbReference>
<sequence>APQNHEQQIFWFPVKDPAKFQVFARVVGWLVDHHFGPGVRGGDSGCSRATFRDDAGSDFIIFQIVPSLPVGLAMAPPQRRFRKPEGGEWKCGVVYRADADMEDPRVSEAIRAYHILGEGFAGAVQDADCYSRELLDVITRAAQRAVADSSVVAMLQSFESPLPRFATKQESDAGSERNLRRARVTSRVLPPGKGRGRRMSRSRSPRRLYEEPEAQAVRTEDPVAWDDVREGPALLWGSSEELPRRRDLQPVQYLPPLERPNAVRELTVRQLQAAEVMDIVAVFSSCEIDAESIRWREVKNASRIVGLLRYYYNIESGKIQWEHPGQDAVVTAVSLAPGSSGSGSCLSGDGLVAQLASELHSLCESDVVQTHGKREWLDRLGDLEDLCEVIETPSCPAAPLSVARGFGTVVRVDASGGNLPLTRRSDQISDIVNDPLKACELDQDRFEARLEDFRAGGLDEDYFYYQLVSERDGINTKEITPPKSAADPRSETRDVLESAFIAVERCDDPKKLTDILALCDIDCSNSLLAGYSLLMMAALLHRPGPVVSVLASWPFSCHADVVHPYTGDNVFHMLVREAIDIPSERRFTDFLNAYVGESPTSVPSHIASAVNQYNRVDGGATPVLLAVMPINGVYRTDTMVARLVGRLQGLGAQCAQCLLDTGDTPLHFAARHGYRKTVELLLSGGADCRKNKAGELPEDVTDNVTILELFHTMSPKAGETPP</sequence>
<dbReference type="AlphaFoldDB" id="A0A7J6MBY4"/>
<dbReference type="InterPro" id="IPR002110">
    <property type="entry name" value="Ankyrin_rpt"/>
</dbReference>
<dbReference type="Gene3D" id="1.25.40.20">
    <property type="entry name" value="Ankyrin repeat-containing domain"/>
    <property type="match status" value="1"/>
</dbReference>
<name>A0A7J6MBY4_PERCH</name>
<evidence type="ECO:0000313" key="4">
    <source>
        <dbReference type="EMBL" id="KAF4668886.1"/>
    </source>
</evidence>
<feature type="compositionally biased region" description="Basic residues" evidence="2">
    <location>
        <begin position="194"/>
        <end position="206"/>
    </location>
</feature>
<dbReference type="Proteomes" id="UP000591131">
    <property type="component" value="Unassembled WGS sequence"/>
</dbReference>
<gene>
    <name evidence="4" type="ORF">FOL47_002843</name>
</gene>
<keyword evidence="5" id="KW-1185">Reference proteome</keyword>
<evidence type="ECO:0000256" key="1">
    <source>
        <dbReference type="PROSITE-ProRule" id="PRU00023"/>
    </source>
</evidence>
<keyword evidence="1" id="KW-0040">ANK repeat</keyword>
<feature type="region of interest" description="Disordered" evidence="2">
    <location>
        <begin position="166"/>
        <end position="214"/>
    </location>
</feature>
<dbReference type="SMART" id="SM00248">
    <property type="entry name" value="ANK"/>
    <property type="match status" value="1"/>
</dbReference>
<dbReference type="PROSITE" id="PS50088">
    <property type="entry name" value="ANK_REPEAT"/>
    <property type="match status" value="1"/>
</dbReference>
<dbReference type="Pfam" id="PF00023">
    <property type="entry name" value="Ank"/>
    <property type="match status" value="1"/>
</dbReference>
<feature type="repeat" description="ANK" evidence="1">
    <location>
        <begin position="661"/>
        <end position="687"/>
    </location>
</feature>
<comment type="caution">
    <text evidence="4">The sequence shown here is derived from an EMBL/GenBank/DDBJ whole genome shotgun (WGS) entry which is preliminary data.</text>
</comment>
<evidence type="ECO:0000313" key="5">
    <source>
        <dbReference type="Proteomes" id="UP000591131"/>
    </source>
</evidence>
<feature type="domain" description="WW" evidence="3">
    <location>
        <begin position="295"/>
        <end position="326"/>
    </location>
</feature>
<dbReference type="OrthoDB" id="7464126at2759"/>
<reference evidence="4 5" key="1">
    <citation type="submission" date="2020-04" db="EMBL/GenBank/DDBJ databases">
        <title>Perkinsus chesapeaki whole genome sequence.</title>
        <authorList>
            <person name="Bogema D.R."/>
        </authorList>
    </citation>
    <scope>NUCLEOTIDE SEQUENCE [LARGE SCALE GENOMIC DNA]</scope>
    <source>
        <strain evidence="4">ATCC PRA-425</strain>
    </source>
</reference>
<dbReference type="InterPro" id="IPR036770">
    <property type="entry name" value="Ankyrin_rpt-contain_sf"/>
</dbReference>
<organism evidence="4 5">
    <name type="scientific">Perkinsus chesapeaki</name>
    <name type="common">Clam parasite</name>
    <name type="synonym">Perkinsus andrewsi</name>
    <dbReference type="NCBI Taxonomy" id="330153"/>
    <lineage>
        <taxon>Eukaryota</taxon>
        <taxon>Sar</taxon>
        <taxon>Alveolata</taxon>
        <taxon>Perkinsozoa</taxon>
        <taxon>Perkinsea</taxon>
        <taxon>Perkinsida</taxon>
        <taxon>Perkinsidae</taxon>
        <taxon>Perkinsus</taxon>
    </lineage>
</organism>
<proteinExistence type="predicted"/>
<accession>A0A7J6MBY4</accession>
<dbReference type="CDD" id="cd00201">
    <property type="entry name" value="WW"/>
    <property type="match status" value="1"/>
</dbReference>
<evidence type="ECO:0000256" key="2">
    <source>
        <dbReference type="SAM" id="MobiDB-lite"/>
    </source>
</evidence>
<dbReference type="SUPFAM" id="SSF48403">
    <property type="entry name" value="Ankyrin repeat"/>
    <property type="match status" value="1"/>
</dbReference>